<feature type="region of interest" description="Disordered" evidence="12">
    <location>
        <begin position="26"/>
        <end position="55"/>
    </location>
</feature>
<dbReference type="InterPro" id="IPR001873">
    <property type="entry name" value="ENaC"/>
</dbReference>
<keyword evidence="6" id="KW-0915">Sodium</keyword>
<evidence type="ECO:0000256" key="10">
    <source>
        <dbReference type="ARBA" id="ARBA00023303"/>
    </source>
</evidence>
<evidence type="ECO:0000256" key="8">
    <source>
        <dbReference type="ARBA" id="ARBA00023136"/>
    </source>
</evidence>
<keyword evidence="4 11" id="KW-0812">Transmembrane</keyword>
<dbReference type="PANTHER" id="PTHR11690">
    <property type="entry name" value="AMILORIDE-SENSITIVE SODIUM CHANNEL-RELATED"/>
    <property type="match status" value="1"/>
</dbReference>
<reference evidence="14 15" key="1">
    <citation type="journal article" date="2023" name="Sci. Data">
        <title>Genome assembly of the Korean intertidal mud-creeper Batillaria attramentaria.</title>
        <authorList>
            <person name="Patra A.K."/>
            <person name="Ho P.T."/>
            <person name="Jun S."/>
            <person name="Lee S.J."/>
            <person name="Kim Y."/>
            <person name="Won Y.J."/>
        </authorList>
    </citation>
    <scope>NUCLEOTIDE SEQUENCE [LARGE SCALE GENOMIC DNA]</scope>
    <source>
        <strain evidence="14">Wonlab-2016</strain>
    </source>
</reference>
<sequence>MEAKEDVLLSARAELTDLGRLQEHSDLSDWPGRAVSADSEPANGHFDRRSAGRSRVKMKGKKHGVKECCCNEKWVEFTENTSLHGLRYIWLRDAFLFRRLLWLVLTLACSGIMMYQILDRIIYFDNKPVTVDVRINFNTTLDFPAVTICNQNAFRASATAELGYYDLLTDLYGNAHPVQAADLDRYSAQNVSTSYLYAATTHQINDLLVSCKWRGERCGQENFTQVATDHGMCYTFDSKGLIVDSAGAEDGLSLTLNVEQYEYMPGPHDAAGVKILVHHKNEFPKVHALGQAMSAGVHSFIAVRLVSVENLPYPHGECDSPRLTYFSQYWTANCETECTMRLLQELCGCKLFYMPGEIGDIPVCTLGDIYDCYIPKKCTYYFIKSIFILCPAIPCPAIPSPAIPCPAITCPATPCPAIPSPAIPCPAIPSPAIPCPAIPCPAIPSPAIPCPAIPCPTIPSPAIPCPAIPCPTIPSPAIPCPAIPCPAIPCPTIPSPAIPCPAIPSPAIPCPAIPCPAIPSPAIPSPAIPSVLRERMVAECYCPVPCSFLVFDPLASYAVASPLVVERFLADVNKSALAAKFDLAREASTHRHEPEKRKLFKEQLDDLEASSPLAAAFAQRPVSETDEQKKGLLDVETEIVGLWNETSYLFKYQKSSSKRTSFGLQRHEEYRQSIDMFLNDGLGYTVTFLEERHTKFNLHLRDFKAEPRQPSASDRTAC</sequence>
<dbReference type="Proteomes" id="UP001519460">
    <property type="component" value="Unassembled WGS sequence"/>
</dbReference>
<keyword evidence="3 11" id="KW-0894">Sodium channel</keyword>
<keyword evidence="5 13" id="KW-1133">Transmembrane helix</keyword>
<evidence type="ECO:0000256" key="9">
    <source>
        <dbReference type="ARBA" id="ARBA00023201"/>
    </source>
</evidence>
<evidence type="ECO:0000256" key="6">
    <source>
        <dbReference type="ARBA" id="ARBA00023053"/>
    </source>
</evidence>
<keyword evidence="15" id="KW-1185">Reference proteome</keyword>
<dbReference type="PRINTS" id="PR01078">
    <property type="entry name" value="AMINACHANNEL"/>
</dbReference>
<dbReference type="EMBL" id="JACVVK020000273">
    <property type="protein sequence ID" value="KAK7480839.1"/>
    <property type="molecule type" value="Genomic_DNA"/>
</dbReference>
<comment type="subcellular location">
    <subcellularLocation>
        <location evidence="1">Membrane</location>
        <topology evidence="1">Multi-pass membrane protein</topology>
    </subcellularLocation>
</comment>
<protein>
    <submittedName>
        <fullName evidence="14">Uncharacterized protein</fullName>
    </submittedName>
</protein>
<evidence type="ECO:0000256" key="2">
    <source>
        <dbReference type="ARBA" id="ARBA00022448"/>
    </source>
</evidence>
<dbReference type="Gene3D" id="2.60.470.10">
    <property type="entry name" value="Acid-sensing ion channels like domains"/>
    <property type="match status" value="1"/>
</dbReference>
<name>A0ABD0K1C0_9CAEN</name>
<organism evidence="14 15">
    <name type="scientific">Batillaria attramentaria</name>
    <dbReference type="NCBI Taxonomy" id="370345"/>
    <lineage>
        <taxon>Eukaryota</taxon>
        <taxon>Metazoa</taxon>
        <taxon>Spiralia</taxon>
        <taxon>Lophotrochozoa</taxon>
        <taxon>Mollusca</taxon>
        <taxon>Gastropoda</taxon>
        <taxon>Caenogastropoda</taxon>
        <taxon>Sorbeoconcha</taxon>
        <taxon>Cerithioidea</taxon>
        <taxon>Batillariidae</taxon>
        <taxon>Batillaria</taxon>
    </lineage>
</organism>
<comment type="similarity">
    <text evidence="11">Belongs to the amiloride-sensitive sodium channel (TC 1.A.6) family.</text>
</comment>
<feature type="transmembrane region" description="Helical" evidence="13">
    <location>
        <begin position="100"/>
        <end position="118"/>
    </location>
</feature>
<evidence type="ECO:0000313" key="15">
    <source>
        <dbReference type="Proteomes" id="UP001519460"/>
    </source>
</evidence>
<evidence type="ECO:0000256" key="7">
    <source>
        <dbReference type="ARBA" id="ARBA00023065"/>
    </source>
</evidence>
<keyword evidence="2 11" id="KW-0813">Transport</keyword>
<keyword evidence="9 11" id="KW-0739">Sodium transport</keyword>
<dbReference type="AlphaFoldDB" id="A0ABD0K1C0"/>
<evidence type="ECO:0000256" key="1">
    <source>
        <dbReference type="ARBA" id="ARBA00004141"/>
    </source>
</evidence>
<accession>A0ABD0K1C0</accession>
<keyword evidence="8 13" id="KW-0472">Membrane</keyword>
<evidence type="ECO:0000256" key="11">
    <source>
        <dbReference type="RuleBase" id="RU000679"/>
    </source>
</evidence>
<proteinExistence type="inferred from homology"/>
<dbReference type="PANTHER" id="PTHR11690:SF300">
    <property type="entry name" value="PICKPOCKET PROTEIN 19"/>
    <property type="match status" value="1"/>
</dbReference>
<gene>
    <name evidence="14" type="ORF">BaRGS_00027925</name>
</gene>
<evidence type="ECO:0000313" key="14">
    <source>
        <dbReference type="EMBL" id="KAK7480839.1"/>
    </source>
</evidence>
<evidence type="ECO:0000256" key="3">
    <source>
        <dbReference type="ARBA" id="ARBA00022461"/>
    </source>
</evidence>
<dbReference type="GO" id="GO:0016020">
    <property type="term" value="C:membrane"/>
    <property type="evidence" value="ECO:0007669"/>
    <property type="project" value="UniProtKB-SubCell"/>
</dbReference>
<evidence type="ECO:0000256" key="12">
    <source>
        <dbReference type="SAM" id="MobiDB-lite"/>
    </source>
</evidence>
<comment type="caution">
    <text evidence="14">The sequence shown here is derived from an EMBL/GenBank/DDBJ whole genome shotgun (WGS) entry which is preliminary data.</text>
</comment>
<keyword evidence="10 11" id="KW-0407">Ion channel</keyword>
<evidence type="ECO:0000256" key="5">
    <source>
        <dbReference type="ARBA" id="ARBA00022989"/>
    </source>
</evidence>
<dbReference type="GO" id="GO:0005272">
    <property type="term" value="F:sodium channel activity"/>
    <property type="evidence" value="ECO:0007669"/>
    <property type="project" value="UniProtKB-KW"/>
</dbReference>
<evidence type="ECO:0000256" key="4">
    <source>
        <dbReference type="ARBA" id="ARBA00022692"/>
    </source>
</evidence>
<evidence type="ECO:0000256" key="13">
    <source>
        <dbReference type="SAM" id="Phobius"/>
    </source>
</evidence>
<keyword evidence="7 11" id="KW-0406">Ion transport</keyword>
<dbReference type="Pfam" id="PF00858">
    <property type="entry name" value="ASC"/>
    <property type="match status" value="1"/>
</dbReference>